<dbReference type="EMBL" id="CP029803">
    <property type="protein sequence ID" value="AWT60128.1"/>
    <property type="molecule type" value="Genomic_DNA"/>
</dbReference>
<evidence type="ECO:0000259" key="10">
    <source>
        <dbReference type="PROSITE" id="PS51352"/>
    </source>
</evidence>
<dbReference type="Gene3D" id="3.40.30.10">
    <property type="entry name" value="Glutaredoxin"/>
    <property type="match status" value="1"/>
</dbReference>
<keyword evidence="3" id="KW-0249">Electron transport</keyword>
<accession>A0A2Z4AGD1</accession>
<sequence length="112" mass="12415">MSSNTVEITEANFEEQVGNSEIPVLVDFWAEWCGPCKMIAPVLEEVAKERSELVKIGKVNVDHSTTLASRFEIQAIPTMLIFNSGEVKEQIVGFTSKEAILEKIDQAIQSDS</sequence>
<proteinExistence type="inferred from homology"/>
<evidence type="ECO:0000256" key="7">
    <source>
        <dbReference type="PIRNR" id="PIRNR000077"/>
    </source>
</evidence>
<evidence type="ECO:0000256" key="2">
    <source>
        <dbReference type="ARBA" id="ARBA00022448"/>
    </source>
</evidence>
<dbReference type="PRINTS" id="PR00421">
    <property type="entry name" value="THIOREDOXIN"/>
</dbReference>
<feature type="disulfide bond" description="Redox-active" evidence="9">
    <location>
        <begin position="33"/>
        <end position="36"/>
    </location>
</feature>
<feature type="site" description="Contributes to redox potential value" evidence="8">
    <location>
        <position position="35"/>
    </location>
</feature>
<feature type="site" description="Deprotonates C-terminal active site Cys" evidence="8">
    <location>
        <position position="27"/>
    </location>
</feature>
<feature type="active site" description="Nucleophile" evidence="8">
    <location>
        <position position="36"/>
    </location>
</feature>
<dbReference type="PROSITE" id="PS00194">
    <property type="entry name" value="THIOREDOXIN_1"/>
    <property type="match status" value="1"/>
</dbReference>
<dbReference type="InterPro" id="IPR013766">
    <property type="entry name" value="Thioredoxin_domain"/>
</dbReference>
<dbReference type="PROSITE" id="PS51352">
    <property type="entry name" value="THIOREDOXIN_2"/>
    <property type="match status" value="1"/>
</dbReference>
<evidence type="ECO:0000256" key="1">
    <source>
        <dbReference type="ARBA" id="ARBA00008987"/>
    </source>
</evidence>
<dbReference type="Pfam" id="PF00085">
    <property type="entry name" value="Thioredoxin"/>
    <property type="match status" value="1"/>
</dbReference>
<evidence type="ECO:0000256" key="6">
    <source>
        <dbReference type="NCBIfam" id="TIGR01068"/>
    </source>
</evidence>
<dbReference type="GO" id="GO:0045454">
    <property type="term" value="P:cell redox homeostasis"/>
    <property type="evidence" value="ECO:0007669"/>
    <property type="project" value="TreeGrafter"/>
</dbReference>
<keyword evidence="2" id="KW-0813">Transport</keyword>
<name>A0A2Z4AGD1_9BACT</name>
<feature type="site" description="Contributes to redox potential value" evidence="8">
    <location>
        <position position="34"/>
    </location>
</feature>
<evidence type="ECO:0000313" key="11">
    <source>
        <dbReference type="EMBL" id="AWT60128.1"/>
    </source>
</evidence>
<dbReference type="GO" id="GO:0005829">
    <property type="term" value="C:cytosol"/>
    <property type="evidence" value="ECO:0007669"/>
    <property type="project" value="TreeGrafter"/>
</dbReference>
<evidence type="ECO:0000256" key="5">
    <source>
        <dbReference type="ARBA" id="ARBA00023284"/>
    </source>
</evidence>
<dbReference type="SUPFAM" id="SSF52833">
    <property type="entry name" value="Thioredoxin-like"/>
    <property type="match status" value="1"/>
</dbReference>
<protein>
    <recommendedName>
        <fullName evidence="6 7">Thioredoxin</fullName>
    </recommendedName>
</protein>
<reference evidence="11 12" key="1">
    <citation type="submission" date="2018-06" db="EMBL/GenBank/DDBJ databases">
        <title>Draft Genome Sequence of a Novel Marine Bacterium Related to the Verrucomicrobia.</title>
        <authorList>
            <person name="Vosseberg J."/>
            <person name="Martijn J."/>
            <person name="Ettema T.J.G."/>
        </authorList>
    </citation>
    <scope>NUCLEOTIDE SEQUENCE [LARGE SCALE GENOMIC DNA]</scope>
    <source>
        <strain evidence="11">TARA_B100001123</strain>
    </source>
</reference>
<dbReference type="InterPro" id="IPR036249">
    <property type="entry name" value="Thioredoxin-like_sf"/>
</dbReference>
<dbReference type="InterPro" id="IPR017937">
    <property type="entry name" value="Thioredoxin_CS"/>
</dbReference>
<dbReference type="KEGG" id="mtar:DF168_01329"/>
<dbReference type="GO" id="GO:0015035">
    <property type="term" value="F:protein-disulfide reductase activity"/>
    <property type="evidence" value="ECO:0007669"/>
    <property type="project" value="UniProtKB-UniRule"/>
</dbReference>
<dbReference type="AlphaFoldDB" id="A0A2Z4AGD1"/>
<keyword evidence="5 9" id="KW-0676">Redox-active center</keyword>
<evidence type="ECO:0000256" key="8">
    <source>
        <dbReference type="PIRSR" id="PIRSR000077-1"/>
    </source>
</evidence>
<evidence type="ECO:0000256" key="3">
    <source>
        <dbReference type="ARBA" id="ARBA00022982"/>
    </source>
</evidence>
<dbReference type="Proteomes" id="UP000247465">
    <property type="component" value="Chromosome"/>
</dbReference>
<dbReference type="FunFam" id="3.40.30.10:FF:000001">
    <property type="entry name" value="Thioredoxin"/>
    <property type="match status" value="1"/>
</dbReference>
<gene>
    <name evidence="11" type="ORF">DF168_01329</name>
</gene>
<dbReference type="PIRSF" id="PIRSF000077">
    <property type="entry name" value="Thioredoxin"/>
    <property type="match status" value="1"/>
</dbReference>
<keyword evidence="4 9" id="KW-1015">Disulfide bond</keyword>
<evidence type="ECO:0000256" key="9">
    <source>
        <dbReference type="PIRSR" id="PIRSR000077-4"/>
    </source>
</evidence>
<evidence type="ECO:0000313" key="12">
    <source>
        <dbReference type="Proteomes" id="UP000247465"/>
    </source>
</evidence>
<dbReference type="NCBIfam" id="TIGR01068">
    <property type="entry name" value="thioredoxin"/>
    <property type="match status" value="1"/>
</dbReference>
<evidence type="ECO:0000256" key="4">
    <source>
        <dbReference type="ARBA" id="ARBA00023157"/>
    </source>
</evidence>
<feature type="active site" description="Nucleophile" evidence="8">
    <location>
        <position position="33"/>
    </location>
</feature>
<organism evidence="11 12">
    <name type="scientific">Candidatus Moanibacter tarae</name>
    <dbReference type="NCBI Taxonomy" id="2200854"/>
    <lineage>
        <taxon>Bacteria</taxon>
        <taxon>Pseudomonadati</taxon>
        <taxon>Verrucomicrobiota</taxon>
        <taxon>Opitutia</taxon>
        <taxon>Puniceicoccales</taxon>
        <taxon>Puniceicoccales incertae sedis</taxon>
        <taxon>Candidatus Moanibacter</taxon>
    </lineage>
</organism>
<comment type="similarity">
    <text evidence="1 7">Belongs to the thioredoxin family.</text>
</comment>
<dbReference type="PANTHER" id="PTHR45663:SF11">
    <property type="entry name" value="GEO12009P1"/>
    <property type="match status" value="1"/>
</dbReference>
<dbReference type="InterPro" id="IPR005746">
    <property type="entry name" value="Thioredoxin"/>
</dbReference>
<dbReference type="PANTHER" id="PTHR45663">
    <property type="entry name" value="GEO12009P1"/>
    <property type="match status" value="1"/>
</dbReference>
<dbReference type="CDD" id="cd02947">
    <property type="entry name" value="TRX_family"/>
    <property type="match status" value="1"/>
</dbReference>
<feature type="domain" description="Thioredoxin" evidence="10">
    <location>
        <begin position="1"/>
        <end position="109"/>
    </location>
</feature>